<dbReference type="InterPro" id="IPR000015">
    <property type="entry name" value="Fimb_usher"/>
</dbReference>
<evidence type="ECO:0000313" key="2">
    <source>
        <dbReference type="Proteomes" id="UP001279012"/>
    </source>
</evidence>
<evidence type="ECO:0000313" key="1">
    <source>
        <dbReference type="EMBL" id="MDX7017675.1"/>
    </source>
</evidence>
<gene>
    <name evidence="1" type="ORF">SJ059_24880</name>
</gene>
<dbReference type="GO" id="GO:0009279">
    <property type="term" value="C:cell outer membrane"/>
    <property type="evidence" value="ECO:0007669"/>
    <property type="project" value="TreeGrafter"/>
</dbReference>
<dbReference type="Pfam" id="PF00577">
    <property type="entry name" value="Usher"/>
    <property type="match status" value="1"/>
</dbReference>
<name>A0AAW9EBJ8_KLEAE</name>
<dbReference type="Proteomes" id="UP001279012">
    <property type="component" value="Unassembled WGS sequence"/>
</dbReference>
<dbReference type="AlphaFoldDB" id="A0AAW9EBJ8"/>
<protein>
    <submittedName>
        <fullName evidence="1">Fimbria/pilus outer membrane usher protein</fullName>
    </submittedName>
</protein>
<proteinExistence type="predicted"/>
<comment type="caution">
    <text evidence="1">The sequence shown here is derived from an EMBL/GenBank/DDBJ whole genome shotgun (WGS) entry which is preliminary data.</text>
</comment>
<dbReference type="PANTHER" id="PTHR30451:SF10">
    <property type="entry name" value="OUTER MEMBRANE USHER PROTEIN YFCU-RELATED"/>
    <property type="match status" value="1"/>
</dbReference>
<dbReference type="EMBL" id="JAWZZT010000079">
    <property type="protein sequence ID" value="MDX7017675.1"/>
    <property type="molecule type" value="Genomic_DNA"/>
</dbReference>
<dbReference type="PANTHER" id="PTHR30451">
    <property type="entry name" value="OUTER MEMBRANE USHER PROTEIN"/>
    <property type="match status" value="1"/>
</dbReference>
<reference evidence="1" key="1">
    <citation type="submission" date="2023-11" db="EMBL/GenBank/DDBJ databases">
        <title>Detection of rare carbapenemases in Enterobacterales - comparison of two colorimetric and two CIM-based carbapenemase assays.</title>
        <authorList>
            <person name="Schaffarczyk L."/>
            <person name="Noster J."/>
            <person name="Stelzer Y."/>
            <person name="Sattler J."/>
            <person name="Gatermann S."/>
            <person name="Hamprecht A."/>
        </authorList>
    </citation>
    <scope>NUCLEOTIDE SEQUENCE</scope>
    <source>
        <strain evidence="1">CIM-Cont-037</strain>
    </source>
</reference>
<dbReference type="GO" id="GO:0015473">
    <property type="term" value="F:fimbrial usher porin activity"/>
    <property type="evidence" value="ECO:0007669"/>
    <property type="project" value="InterPro"/>
</dbReference>
<organism evidence="1 2">
    <name type="scientific">Klebsiella aerogenes</name>
    <name type="common">Enterobacter aerogenes</name>
    <dbReference type="NCBI Taxonomy" id="548"/>
    <lineage>
        <taxon>Bacteria</taxon>
        <taxon>Pseudomonadati</taxon>
        <taxon>Pseudomonadota</taxon>
        <taxon>Gammaproteobacteria</taxon>
        <taxon>Enterobacterales</taxon>
        <taxon>Enterobacteriaceae</taxon>
        <taxon>Klebsiella/Raoultella group</taxon>
        <taxon>Klebsiella</taxon>
    </lineage>
</organism>
<feature type="non-terminal residue" evidence="1">
    <location>
        <position position="174"/>
    </location>
</feature>
<accession>A0AAW9EBJ8</accession>
<dbReference type="GO" id="GO:0009297">
    <property type="term" value="P:pilus assembly"/>
    <property type="evidence" value="ECO:0007669"/>
    <property type="project" value="InterPro"/>
</dbReference>
<sequence length="174" mass="20185">MGKTRYDGHHLTGKPVFSGEFSYGLSNAWALYGGTQFNSDYQATAIGIGRDLFSFGALSLDITQSFARFTDKKIKGRSYRLNYAKSFDALRTDITFAGYRFAARDYRTLTQFMDQRRTGYDIRSPKENYQIYINKYFDNFNISLNYQYSTYWQDKPQTQYGLYASTNISIPMLS</sequence>
<feature type="non-terminal residue" evidence="1">
    <location>
        <position position="1"/>
    </location>
</feature>